<gene>
    <name evidence="3" type="ORF">ACFP1K_21250</name>
</gene>
<name>A0ABW1NMG4_9ACTN</name>
<feature type="transmembrane region" description="Helical" evidence="2">
    <location>
        <begin position="113"/>
        <end position="137"/>
    </location>
</feature>
<proteinExistence type="predicted"/>
<dbReference type="RefSeq" id="WP_380755977.1">
    <property type="nucleotide sequence ID" value="NZ_JBHSRF010000032.1"/>
</dbReference>
<evidence type="ECO:0000256" key="1">
    <source>
        <dbReference type="SAM" id="MobiDB-lite"/>
    </source>
</evidence>
<feature type="transmembrane region" description="Helical" evidence="2">
    <location>
        <begin position="20"/>
        <end position="40"/>
    </location>
</feature>
<accession>A0ABW1NMG4</accession>
<feature type="transmembrane region" description="Helical" evidence="2">
    <location>
        <begin position="88"/>
        <end position="107"/>
    </location>
</feature>
<comment type="caution">
    <text evidence="3">The sequence shown here is derived from an EMBL/GenBank/DDBJ whole genome shotgun (WGS) entry which is preliminary data.</text>
</comment>
<sequence length="359" mass="39273">MTTTDTVNSPRPLSEGEHTAVAVTAAVTGVLGLLGFVNSFERVAKVAAPSFGWFAWTVPLGIDLGIAVFSALDIVLARLGMRLRWLRFIPWALTAATVYLNIAAYLAAPRIDWFAVVAHAVLPLLWVVAVEVGAHVIRKRADLVKPDRMDGIRRSRWLLAPLPTFTLWRRMVLWEIRSYPDALTRERDRILAKTDLQDHYGRLWRFKATRRERALYRLGELASAGAPAPLQITAEQVTPPPATLAPTAPARPALTAAPRKRTAAAEAGGKRKTTARTTKRTAPPDVDELMPLGWKVSADLDAQGLALTRDRLLSAIRQTGQSISSDRASALLVRLKTEAPTDPAETGQTVPAALTEDDH</sequence>
<keyword evidence="2" id="KW-0472">Membrane</keyword>
<dbReference type="EMBL" id="JBHSRF010000032">
    <property type="protein sequence ID" value="MFC6083707.1"/>
    <property type="molecule type" value="Genomic_DNA"/>
</dbReference>
<keyword evidence="4" id="KW-1185">Reference proteome</keyword>
<evidence type="ECO:0000313" key="4">
    <source>
        <dbReference type="Proteomes" id="UP001596137"/>
    </source>
</evidence>
<evidence type="ECO:0000256" key="2">
    <source>
        <dbReference type="SAM" id="Phobius"/>
    </source>
</evidence>
<organism evidence="3 4">
    <name type="scientific">Sphaerisporangium aureirubrum</name>
    <dbReference type="NCBI Taxonomy" id="1544736"/>
    <lineage>
        <taxon>Bacteria</taxon>
        <taxon>Bacillati</taxon>
        <taxon>Actinomycetota</taxon>
        <taxon>Actinomycetes</taxon>
        <taxon>Streptosporangiales</taxon>
        <taxon>Streptosporangiaceae</taxon>
        <taxon>Sphaerisporangium</taxon>
    </lineage>
</organism>
<evidence type="ECO:0000313" key="3">
    <source>
        <dbReference type="EMBL" id="MFC6083707.1"/>
    </source>
</evidence>
<dbReference type="Proteomes" id="UP001596137">
    <property type="component" value="Unassembled WGS sequence"/>
</dbReference>
<feature type="region of interest" description="Disordered" evidence="1">
    <location>
        <begin position="239"/>
        <end position="286"/>
    </location>
</feature>
<reference evidence="4" key="1">
    <citation type="journal article" date="2019" name="Int. J. Syst. Evol. Microbiol.">
        <title>The Global Catalogue of Microorganisms (GCM) 10K type strain sequencing project: providing services to taxonomists for standard genome sequencing and annotation.</title>
        <authorList>
            <consortium name="The Broad Institute Genomics Platform"/>
            <consortium name="The Broad Institute Genome Sequencing Center for Infectious Disease"/>
            <person name="Wu L."/>
            <person name="Ma J."/>
        </authorList>
    </citation>
    <scope>NUCLEOTIDE SEQUENCE [LARGE SCALE GENOMIC DNA]</scope>
    <source>
        <strain evidence="4">JCM 30346</strain>
    </source>
</reference>
<dbReference type="Pfam" id="PF10935">
    <property type="entry name" value="DUF2637"/>
    <property type="match status" value="1"/>
</dbReference>
<feature type="transmembrane region" description="Helical" evidence="2">
    <location>
        <begin position="52"/>
        <end position="76"/>
    </location>
</feature>
<keyword evidence="2" id="KW-0812">Transmembrane</keyword>
<dbReference type="InterPro" id="IPR021235">
    <property type="entry name" value="DUF2637"/>
</dbReference>
<feature type="compositionally biased region" description="Low complexity" evidence="1">
    <location>
        <begin position="244"/>
        <end position="257"/>
    </location>
</feature>
<protein>
    <submittedName>
        <fullName evidence="3">DUF2637 domain-containing protein</fullName>
    </submittedName>
</protein>
<feature type="region of interest" description="Disordered" evidence="1">
    <location>
        <begin position="337"/>
        <end position="359"/>
    </location>
</feature>
<keyword evidence="2" id="KW-1133">Transmembrane helix</keyword>
<feature type="compositionally biased region" description="Basic residues" evidence="1">
    <location>
        <begin position="270"/>
        <end position="279"/>
    </location>
</feature>